<dbReference type="EMBL" id="UYRU01095527">
    <property type="protein sequence ID" value="VDN39448.1"/>
    <property type="molecule type" value="Genomic_DNA"/>
</dbReference>
<keyword evidence="2" id="KW-1185">Reference proteome</keyword>
<organism evidence="1 2">
    <name type="scientific">Dibothriocephalus latus</name>
    <name type="common">Fish tapeworm</name>
    <name type="synonym">Diphyllobothrium latum</name>
    <dbReference type="NCBI Taxonomy" id="60516"/>
    <lineage>
        <taxon>Eukaryota</taxon>
        <taxon>Metazoa</taxon>
        <taxon>Spiralia</taxon>
        <taxon>Lophotrochozoa</taxon>
        <taxon>Platyhelminthes</taxon>
        <taxon>Cestoda</taxon>
        <taxon>Eucestoda</taxon>
        <taxon>Diphyllobothriidea</taxon>
        <taxon>Diphyllobothriidae</taxon>
        <taxon>Dibothriocephalus</taxon>
    </lineage>
</organism>
<sequence>MEPLDNNVEESSNQVKDDGQILLWTKVDTQSASELLQVAYQSEVNATISRTTLPQNDPYFDELTAIMVFYAQNKQYSAEQLSYALSILAVLCQLCTSRLLVSRQQI</sequence>
<proteinExistence type="predicted"/>
<protein>
    <submittedName>
        <fullName evidence="1">Uncharacterized protein</fullName>
    </submittedName>
</protein>
<reference evidence="1 2" key="1">
    <citation type="submission" date="2018-11" db="EMBL/GenBank/DDBJ databases">
        <authorList>
            <consortium name="Pathogen Informatics"/>
        </authorList>
    </citation>
    <scope>NUCLEOTIDE SEQUENCE [LARGE SCALE GENOMIC DNA]</scope>
</reference>
<name>A0A3P7NU22_DIBLA</name>
<accession>A0A3P7NU22</accession>
<dbReference type="Proteomes" id="UP000281553">
    <property type="component" value="Unassembled WGS sequence"/>
</dbReference>
<dbReference type="AlphaFoldDB" id="A0A3P7NU22"/>
<gene>
    <name evidence="1" type="ORF">DILT_LOCUS17881</name>
</gene>
<evidence type="ECO:0000313" key="1">
    <source>
        <dbReference type="EMBL" id="VDN39448.1"/>
    </source>
</evidence>
<evidence type="ECO:0000313" key="2">
    <source>
        <dbReference type="Proteomes" id="UP000281553"/>
    </source>
</evidence>